<comment type="similarity">
    <text evidence="2">Belongs to the intradiol ring-cleavage dioxygenase family.</text>
</comment>
<dbReference type="SUPFAM" id="SSF49482">
    <property type="entry name" value="Aromatic compound dioxygenase"/>
    <property type="match status" value="1"/>
</dbReference>
<reference evidence="9" key="1">
    <citation type="journal article" date="2020" name="Stud. Mycol.">
        <title>101 Dothideomycetes genomes: a test case for predicting lifestyles and emergence of pathogens.</title>
        <authorList>
            <person name="Haridas S."/>
            <person name="Albert R."/>
            <person name="Binder M."/>
            <person name="Bloem J."/>
            <person name="Labutti K."/>
            <person name="Salamov A."/>
            <person name="Andreopoulos B."/>
            <person name="Baker S."/>
            <person name="Barry K."/>
            <person name="Bills G."/>
            <person name="Bluhm B."/>
            <person name="Cannon C."/>
            <person name="Castanera R."/>
            <person name="Culley D."/>
            <person name="Daum C."/>
            <person name="Ezra D."/>
            <person name="Gonzalez J."/>
            <person name="Henrissat B."/>
            <person name="Kuo A."/>
            <person name="Liang C."/>
            <person name="Lipzen A."/>
            <person name="Lutzoni F."/>
            <person name="Magnuson J."/>
            <person name="Mondo S."/>
            <person name="Nolan M."/>
            <person name="Ohm R."/>
            <person name="Pangilinan J."/>
            <person name="Park H.-J."/>
            <person name="Ramirez L."/>
            <person name="Alfaro M."/>
            <person name="Sun H."/>
            <person name="Tritt A."/>
            <person name="Yoshinaga Y."/>
            <person name="Zwiers L.-H."/>
            <person name="Turgeon B."/>
            <person name="Goodwin S."/>
            <person name="Spatafora J."/>
            <person name="Crous P."/>
            <person name="Grigoriev I."/>
        </authorList>
    </citation>
    <scope>NUCLEOTIDE SEQUENCE</scope>
    <source>
        <strain evidence="9">CBS 260.36</strain>
    </source>
</reference>
<accession>A0A9P4IRQ9</accession>
<dbReference type="InterPro" id="IPR000627">
    <property type="entry name" value="Intradiol_dOase_C"/>
</dbReference>
<dbReference type="Pfam" id="PF00775">
    <property type="entry name" value="Dioxygenase_C"/>
    <property type="match status" value="1"/>
</dbReference>
<dbReference type="GO" id="GO:0018576">
    <property type="term" value="F:catechol 1,2-dioxygenase activity"/>
    <property type="evidence" value="ECO:0007669"/>
    <property type="project" value="InterPro"/>
</dbReference>
<evidence type="ECO:0000256" key="1">
    <source>
        <dbReference type="ARBA" id="ARBA00001965"/>
    </source>
</evidence>
<comment type="cofactor">
    <cofactor evidence="1">
        <name>Fe(3+)</name>
        <dbReference type="ChEBI" id="CHEBI:29034"/>
    </cofactor>
</comment>
<evidence type="ECO:0000313" key="10">
    <source>
        <dbReference type="Proteomes" id="UP000799439"/>
    </source>
</evidence>
<dbReference type="Proteomes" id="UP000799439">
    <property type="component" value="Unassembled WGS sequence"/>
</dbReference>
<dbReference type="Pfam" id="PF04444">
    <property type="entry name" value="Dioxygenase_N"/>
    <property type="match status" value="1"/>
</dbReference>
<proteinExistence type="inferred from homology"/>
<dbReference type="CDD" id="cd03461">
    <property type="entry name" value="1_2-HQD"/>
    <property type="match status" value="1"/>
</dbReference>
<organism evidence="9 10">
    <name type="scientific">Myriangium duriaei CBS 260.36</name>
    <dbReference type="NCBI Taxonomy" id="1168546"/>
    <lineage>
        <taxon>Eukaryota</taxon>
        <taxon>Fungi</taxon>
        <taxon>Dikarya</taxon>
        <taxon>Ascomycota</taxon>
        <taxon>Pezizomycotina</taxon>
        <taxon>Dothideomycetes</taxon>
        <taxon>Dothideomycetidae</taxon>
        <taxon>Myriangiales</taxon>
        <taxon>Myriangiaceae</taxon>
        <taxon>Myriangium</taxon>
    </lineage>
</organism>
<dbReference type="GO" id="GO:0009712">
    <property type="term" value="P:catechol-containing compound metabolic process"/>
    <property type="evidence" value="ECO:0007669"/>
    <property type="project" value="InterPro"/>
</dbReference>
<dbReference type="InterPro" id="IPR039390">
    <property type="entry name" value="1_2-HQD/HQD"/>
</dbReference>
<dbReference type="InterPro" id="IPR007535">
    <property type="entry name" value="Catechol_dOase_N"/>
</dbReference>
<dbReference type="PANTHER" id="PTHR33711:SF7">
    <property type="entry name" value="INTRADIOL RING-CLEAVAGE DIOXYGENASES DOMAIN-CONTAINING PROTEIN-RELATED"/>
    <property type="match status" value="1"/>
</dbReference>
<keyword evidence="5" id="KW-0560">Oxidoreductase</keyword>
<dbReference type="OrthoDB" id="5238185at2759"/>
<evidence type="ECO:0000313" key="9">
    <source>
        <dbReference type="EMBL" id="KAF2148486.1"/>
    </source>
</evidence>
<evidence type="ECO:0000256" key="2">
    <source>
        <dbReference type="ARBA" id="ARBA00007825"/>
    </source>
</evidence>
<dbReference type="GO" id="GO:0008199">
    <property type="term" value="F:ferric iron binding"/>
    <property type="evidence" value="ECO:0007669"/>
    <property type="project" value="InterPro"/>
</dbReference>
<dbReference type="PANTHER" id="PTHR33711">
    <property type="entry name" value="DIOXYGENASE, PUTATIVE (AFU_ORTHOLOGUE AFUA_2G02910)-RELATED"/>
    <property type="match status" value="1"/>
</dbReference>
<gene>
    <name evidence="9" type="ORF">K461DRAFT_329992</name>
</gene>
<keyword evidence="6" id="KW-0408">Iron</keyword>
<dbReference type="InterPro" id="IPR050770">
    <property type="entry name" value="Intradiol_RC_Dioxygenase"/>
</dbReference>
<keyword evidence="4" id="KW-0223">Dioxygenase</keyword>
<keyword evidence="10" id="KW-1185">Reference proteome</keyword>
<dbReference type="InterPro" id="IPR015889">
    <property type="entry name" value="Intradiol_dOase_core"/>
</dbReference>
<keyword evidence="3" id="KW-0479">Metal-binding</keyword>
<sequence length="329" mass="36738">MDPSEVEIPPLKDLTIDNITDNVHLINSRCPDPRLKYVLELLVAHVHDFARETRLSSQEWMAGLQFLTSVGQISSDVRQEFILLSDVLGLSLLVDSIDHPKPPSSTEGTVLGPFHTHDAALESNGAEISGDPDGEPCLVLCTVKDGEGRPIPGVKIDVWETDSKGFYDVQYSNRVSPDGRAVLKSDENGQFWFKAIVPVPYPIPHDGPVGKLLKLLKRHPYRPSHMHFMFEKPGFDHLITSLFPRGDPYEGSDAVFGVKESLVIDLLTVDKELRDEYGIEEGSKLIRHDFVLVTESDTSKLRNERAMSAMRAQGKRMKMYNGLPVPDVD</sequence>
<comment type="caution">
    <text evidence="9">The sequence shown here is derived from an EMBL/GenBank/DDBJ whole genome shotgun (WGS) entry which is preliminary data.</text>
</comment>
<protein>
    <submittedName>
        <fullName evidence="9">Cathecol 1,2-dioxygenase</fullName>
    </submittedName>
</protein>
<evidence type="ECO:0000259" key="8">
    <source>
        <dbReference type="Pfam" id="PF04444"/>
    </source>
</evidence>
<feature type="domain" description="Catechol dioxygenase N-terminal" evidence="8">
    <location>
        <begin position="32"/>
        <end position="104"/>
    </location>
</feature>
<dbReference type="Gene3D" id="2.60.130.10">
    <property type="entry name" value="Aromatic compound dioxygenase"/>
    <property type="match status" value="1"/>
</dbReference>
<evidence type="ECO:0000259" key="7">
    <source>
        <dbReference type="Pfam" id="PF00775"/>
    </source>
</evidence>
<evidence type="ECO:0000256" key="3">
    <source>
        <dbReference type="ARBA" id="ARBA00022723"/>
    </source>
</evidence>
<dbReference type="AlphaFoldDB" id="A0A9P4IRQ9"/>
<feature type="domain" description="Intradiol ring-cleavage dioxygenases" evidence="7">
    <location>
        <begin position="112"/>
        <end position="292"/>
    </location>
</feature>
<evidence type="ECO:0000256" key="5">
    <source>
        <dbReference type="ARBA" id="ARBA00023002"/>
    </source>
</evidence>
<dbReference type="EMBL" id="ML996093">
    <property type="protein sequence ID" value="KAF2148486.1"/>
    <property type="molecule type" value="Genomic_DNA"/>
</dbReference>
<evidence type="ECO:0000256" key="4">
    <source>
        <dbReference type="ARBA" id="ARBA00022964"/>
    </source>
</evidence>
<name>A0A9P4IRQ9_9PEZI</name>
<evidence type="ECO:0000256" key="6">
    <source>
        <dbReference type="ARBA" id="ARBA00023004"/>
    </source>
</evidence>